<reference evidence="7" key="1">
    <citation type="submission" date="2020-05" db="EMBL/GenBank/DDBJ databases">
        <authorList>
            <person name="Chiriac C."/>
            <person name="Salcher M."/>
            <person name="Ghai R."/>
            <person name="Kavagutti S V."/>
        </authorList>
    </citation>
    <scope>NUCLEOTIDE SEQUENCE</scope>
</reference>
<dbReference type="GO" id="GO:0071555">
    <property type="term" value="P:cell wall organization"/>
    <property type="evidence" value="ECO:0007669"/>
    <property type="project" value="UniProtKB-KW"/>
</dbReference>
<evidence type="ECO:0000256" key="3">
    <source>
        <dbReference type="ARBA" id="ARBA00022960"/>
    </source>
</evidence>
<organism evidence="7">
    <name type="scientific">freshwater metagenome</name>
    <dbReference type="NCBI Taxonomy" id="449393"/>
    <lineage>
        <taxon>unclassified sequences</taxon>
        <taxon>metagenomes</taxon>
        <taxon>ecological metagenomes</taxon>
    </lineage>
</organism>
<keyword evidence="4" id="KW-0573">Peptidoglycan synthesis</keyword>
<keyword evidence="6" id="KW-0961">Cell wall biogenesis/degradation</keyword>
<dbReference type="InterPro" id="IPR033134">
    <property type="entry name" value="Asp/Glu_racemase_AS_2"/>
</dbReference>
<dbReference type="EMBL" id="CAEZXM010000006">
    <property type="protein sequence ID" value="CAB4679077.1"/>
    <property type="molecule type" value="Genomic_DNA"/>
</dbReference>
<dbReference type="GO" id="GO:0008881">
    <property type="term" value="F:glutamate racemase activity"/>
    <property type="evidence" value="ECO:0007669"/>
    <property type="project" value="UniProtKB-EC"/>
</dbReference>
<comment type="catalytic activity">
    <reaction evidence="1">
        <text>L-glutamate = D-glutamate</text>
        <dbReference type="Rhea" id="RHEA:12813"/>
        <dbReference type="ChEBI" id="CHEBI:29985"/>
        <dbReference type="ChEBI" id="CHEBI:29986"/>
        <dbReference type="EC" id="5.1.1.3"/>
    </reaction>
</comment>
<keyword evidence="3" id="KW-0133">Cell shape</keyword>
<dbReference type="SUPFAM" id="SSF53681">
    <property type="entry name" value="Aspartate/glutamate racemase"/>
    <property type="match status" value="2"/>
</dbReference>
<dbReference type="GO" id="GO:0009252">
    <property type="term" value="P:peptidoglycan biosynthetic process"/>
    <property type="evidence" value="ECO:0007669"/>
    <property type="project" value="UniProtKB-KW"/>
</dbReference>
<sequence length="282" mass="29448">MDRPIGMFDSGFGGLTVARAVIDLLPNEDLVYIGDTGRYPYGSRPQAEVRAFARELAWSLVNDFNAKAIIVACNTAAAAALDELVAEMPVPVIGVIEPGARALVAATRSGRVGVIGTVGTVMSGAYDRAVASTKAAVVLTAAPCPGFVEFVERGQTSGDEIAILADRLLAPVKAAGVDTLLLGCTHYPYLARVIGQTMGPAVTLVSSADETAFAARRELGELGLLRTGTNIVAEHQFLSSGDIGWFADLGRRLLGPELAHAGAWVPQDLRAGIDTSVPPQVH</sequence>
<dbReference type="FunFam" id="3.40.50.1860:FF:000001">
    <property type="entry name" value="Glutamate racemase"/>
    <property type="match status" value="1"/>
</dbReference>
<dbReference type="PROSITE" id="PS00924">
    <property type="entry name" value="ASP_GLU_RACEMASE_2"/>
    <property type="match status" value="1"/>
</dbReference>
<dbReference type="GO" id="GO:0008360">
    <property type="term" value="P:regulation of cell shape"/>
    <property type="evidence" value="ECO:0007669"/>
    <property type="project" value="UniProtKB-KW"/>
</dbReference>
<evidence type="ECO:0000256" key="4">
    <source>
        <dbReference type="ARBA" id="ARBA00022984"/>
    </source>
</evidence>
<evidence type="ECO:0000256" key="2">
    <source>
        <dbReference type="ARBA" id="ARBA00013090"/>
    </source>
</evidence>
<evidence type="ECO:0000256" key="1">
    <source>
        <dbReference type="ARBA" id="ARBA00001602"/>
    </source>
</evidence>
<name>A0A6J6MYT3_9ZZZZ</name>
<dbReference type="InterPro" id="IPR015942">
    <property type="entry name" value="Asp/Glu/hydantoin_racemase"/>
</dbReference>
<dbReference type="HAMAP" id="MF_00258">
    <property type="entry name" value="Glu_racemase"/>
    <property type="match status" value="1"/>
</dbReference>
<dbReference type="EC" id="5.1.1.3" evidence="2"/>
<dbReference type="InterPro" id="IPR004391">
    <property type="entry name" value="Glu_race"/>
</dbReference>
<proteinExistence type="inferred from homology"/>
<dbReference type="PANTHER" id="PTHR21198:SF2">
    <property type="entry name" value="GLUTAMATE RACEMASE"/>
    <property type="match status" value="1"/>
</dbReference>
<dbReference type="AlphaFoldDB" id="A0A6J6MYT3"/>
<evidence type="ECO:0000256" key="5">
    <source>
        <dbReference type="ARBA" id="ARBA00023235"/>
    </source>
</evidence>
<evidence type="ECO:0000313" key="7">
    <source>
        <dbReference type="EMBL" id="CAB4679077.1"/>
    </source>
</evidence>
<dbReference type="Pfam" id="PF01177">
    <property type="entry name" value="Asp_Glu_race"/>
    <property type="match status" value="1"/>
</dbReference>
<dbReference type="InterPro" id="IPR001920">
    <property type="entry name" value="Asp/Glu_race"/>
</dbReference>
<dbReference type="Gene3D" id="3.40.50.1860">
    <property type="match status" value="2"/>
</dbReference>
<accession>A0A6J6MYT3</accession>
<gene>
    <name evidence="7" type="ORF">UFOPK2366_00076</name>
</gene>
<evidence type="ECO:0000256" key="6">
    <source>
        <dbReference type="ARBA" id="ARBA00023316"/>
    </source>
</evidence>
<protein>
    <recommendedName>
        <fullName evidence="2">glutamate racemase</fullName>
        <ecNumber evidence="2">5.1.1.3</ecNumber>
    </recommendedName>
</protein>
<dbReference type="PANTHER" id="PTHR21198">
    <property type="entry name" value="GLUTAMATE RACEMASE"/>
    <property type="match status" value="1"/>
</dbReference>
<dbReference type="NCBIfam" id="TIGR00067">
    <property type="entry name" value="glut_race"/>
    <property type="match status" value="1"/>
</dbReference>
<keyword evidence="5" id="KW-0413">Isomerase</keyword>